<dbReference type="HOGENOM" id="CLU_000422_13_3_9"/>
<keyword evidence="7" id="KW-0411">Iron-sulfur</keyword>
<dbReference type="GO" id="GO:0046872">
    <property type="term" value="F:metal ion binding"/>
    <property type="evidence" value="ECO:0007669"/>
    <property type="project" value="UniProtKB-KW"/>
</dbReference>
<evidence type="ECO:0000256" key="4">
    <source>
        <dbReference type="ARBA" id="ARBA00022723"/>
    </source>
</evidence>
<dbReference type="PANTHER" id="PTHR43742:SF6">
    <property type="entry name" value="OXIDOREDUCTASE YYAE-RELATED"/>
    <property type="match status" value="1"/>
</dbReference>
<dbReference type="Pfam" id="PF04879">
    <property type="entry name" value="Molybdop_Fe4S4"/>
    <property type="match status" value="1"/>
</dbReference>
<dbReference type="InterPro" id="IPR006655">
    <property type="entry name" value="Mopterin_OxRdtase_prok_CS"/>
</dbReference>
<dbReference type="Gene3D" id="3.40.50.740">
    <property type="match status" value="1"/>
</dbReference>
<dbReference type="PATRIC" id="fig|500635.8.peg.1882"/>
<keyword evidence="5" id="KW-0560">Oxidoreductase</keyword>
<dbReference type="PANTHER" id="PTHR43742">
    <property type="entry name" value="TRIMETHYLAMINE-N-OXIDE REDUCTASE"/>
    <property type="match status" value="1"/>
</dbReference>
<dbReference type="GO" id="GO:0043546">
    <property type="term" value="F:molybdopterin cofactor binding"/>
    <property type="evidence" value="ECO:0007669"/>
    <property type="project" value="InterPro"/>
</dbReference>
<dbReference type="Proteomes" id="UP000003671">
    <property type="component" value="Unassembled WGS sequence"/>
</dbReference>
<dbReference type="Pfam" id="PF01568">
    <property type="entry name" value="Molydop_binding"/>
    <property type="match status" value="1"/>
</dbReference>
<keyword evidence="10" id="KW-1185">Reference proteome</keyword>
<dbReference type="SMART" id="SM00926">
    <property type="entry name" value="Molybdop_Fe4S4"/>
    <property type="match status" value="1"/>
</dbReference>
<dbReference type="PROSITE" id="PS00490">
    <property type="entry name" value="MOLYBDOPTERIN_PROK_2"/>
    <property type="match status" value="1"/>
</dbReference>
<keyword evidence="6" id="KW-0408">Iron</keyword>
<evidence type="ECO:0000256" key="2">
    <source>
        <dbReference type="ARBA" id="ARBA00010312"/>
    </source>
</evidence>
<evidence type="ECO:0000313" key="9">
    <source>
        <dbReference type="EMBL" id="EEX68231.1"/>
    </source>
</evidence>
<comment type="cofactor">
    <cofactor evidence="1">
        <name>Mo-bis(molybdopterin guanine dinucleotide)</name>
        <dbReference type="ChEBI" id="CHEBI:60539"/>
    </cofactor>
</comment>
<dbReference type="InterPro" id="IPR009010">
    <property type="entry name" value="Asp_de-COase-like_dom_sf"/>
</dbReference>
<name>C9KPS6_9FIRM</name>
<dbReference type="EMBL" id="ABWK02000020">
    <property type="protein sequence ID" value="EEX68231.1"/>
    <property type="molecule type" value="Genomic_DNA"/>
</dbReference>
<dbReference type="InterPro" id="IPR006656">
    <property type="entry name" value="Mopterin_OxRdtase"/>
</dbReference>
<reference evidence="9" key="1">
    <citation type="submission" date="2009-09" db="EMBL/GenBank/DDBJ databases">
        <authorList>
            <person name="Weinstock G."/>
            <person name="Sodergren E."/>
            <person name="Clifton S."/>
            <person name="Fulton L."/>
            <person name="Fulton B."/>
            <person name="Courtney L."/>
            <person name="Fronick C."/>
            <person name="Harrison M."/>
            <person name="Strong C."/>
            <person name="Farmer C."/>
            <person name="Delahaunty K."/>
            <person name="Markovic C."/>
            <person name="Hall O."/>
            <person name="Minx P."/>
            <person name="Tomlinson C."/>
            <person name="Mitreva M."/>
            <person name="Nelson J."/>
            <person name="Hou S."/>
            <person name="Wollam A."/>
            <person name="Pepin K.H."/>
            <person name="Johnson M."/>
            <person name="Bhonagiri V."/>
            <person name="Nash W.E."/>
            <person name="Warren W."/>
            <person name="Chinwalla A."/>
            <person name="Mardis E.R."/>
            <person name="Wilson R.K."/>
        </authorList>
    </citation>
    <scope>NUCLEOTIDE SEQUENCE [LARGE SCALE GENOMIC DNA]</scope>
    <source>
        <strain evidence="9">DSM 20544</strain>
    </source>
</reference>
<dbReference type="eggNOG" id="COG0243">
    <property type="taxonomic scope" value="Bacteria"/>
</dbReference>
<dbReference type="AlphaFoldDB" id="C9KPS6"/>
<dbReference type="PROSITE" id="PS51669">
    <property type="entry name" value="4FE4S_MOW_BIS_MGD"/>
    <property type="match status" value="1"/>
</dbReference>
<evidence type="ECO:0000256" key="1">
    <source>
        <dbReference type="ARBA" id="ARBA00001942"/>
    </source>
</evidence>
<dbReference type="Pfam" id="PF00384">
    <property type="entry name" value="Molybdopterin"/>
    <property type="match status" value="1"/>
</dbReference>
<keyword evidence="4" id="KW-0479">Metal-binding</keyword>
<dbReference type="SUPFAM" id="SSF50692">
    <property type="entry name" value="ADC-like"/>
    <property type="match status" value="1"/>
</dbReference>
<dbReference type="GO" id="GO:0016491">
    <property type="term" value="F:oxidoreductase activity"/>
    <property type="evidence" value="ECO:0007669"/>
    <property type="project" value="UniProtKB-KW"/>
</dbReference>
<comment type="similarity">
    <text evidence="2">Belongs to the prokaryotic molybdopterin-containing oxidoreductase family.</text>
</comment>
<evidence type="ECO:0000256" key="3">
    <source>
        <dbReference type="ARBA" id="ARBA00022505"/>
    </source>
</evidence>
<organism evidence="9 10">
    <name type="scientific">Mitsuokella multacida DSM 20544</name>
    <dbReference type="NCBI Taxonomy" id="500635"/>
    <lineage>
        <taxon>Bacteria</taxon>
        <taxon>Bacillati</taxon>
        <taxon>Bacillota</taxon>
        <taxon>Negativicutes</taxon>
        <taxon>Selenomonadales</taxon>
        <taxon>Selenomonadaceae</taxon>
        <taxon>Mitsuokella</taxon>
    </lineage>
</organism>
<dbReference type="Gene3D" id="3.40.228.10">
    <property type="entry name" value="Dimethylsulfoxide Reductase, domain 2"/>
    <property type="match status" value="1"/>
</dbReference>
<evidence type="ECO:0000259" key="8">
    <source>
        <dbReference type="PROSITE" id="PS51669"/>
    </source>
</evidence>
<dbReference type="InterPro" id="IPR006657">
    <property type="entry name" value="MoPterin_dinucl-bd_dom"/>
</dbReference>
<gene>
    <name evidence="9" type="ORF">MITSMUL_05234</name>
</gene>
<evidence type="ECO:0000256" key="5">
    <source>
        <dbReference type="ARBA" id="ARBA00023002"/>
    </source>
</evidence>
<dbReference type="GO" id="GO:0051536">
    <property type="term" value="F:iron-sulfur cluster binding"/>
    <property type="evidence" value="ECO:0007669"/>
    <property type="project" value="UniProtKB-KW"/>
</dbReference>
<dbReference type="CDD" id="cd02766">
    <property type="entry name" value="MopB_3"/>
    <property type="match status" value="1"/>
</dbReference>
<sequence length="741" mass="82740">MREDAAVQDGPYFLQHRDHPPRMYFRMYSKIHSSIKRAPVKKNKKRPRILETRPPHIIMNGERTEIHRGTIMKSIKRSVCPYDCPDCCGLLITVEDGKAVCVAGDPEHAFTRGTLCPKMAHYERTVHSPKRIMTPLRRIGQKGEGRFIPIGWDEAIEEIAGRWQSIIRDYGAEAILPYSYAGTMGTIGYSAGHALFYALGATSLDRTICAPAKSRGYRDVMGATLPTAPQEAQHSDMIVLWSISMLATDIHFRHDIEMARKRGAKVYCIDTYRTKTADYADAFLCPRPGTDGALALAILHVLVRDGLADRAFLKEYVQGADELEQKVLPHYTPEAAAAITGVPAADIRAFAHAYGSARAPFIRLGSGQSRYVNGAMTSRLITCLPAFVGAYAKKGGGLLTSASGSHAFDKNIIRRPDLEQRGVRHINMCELGRALNDTNLTPPVKALYIYSSNPACTAPDQNQVLRGLQREDLFTVVHERFLTDTTRYADIVLPATTSLESEDLYYSYGHYTIQRARAVIPPVGESKSNWQTARLLAKAMHLTDPIFDQTEEDLVEALIASTKKAWPFPLSSEALQKLRDCLPVDLPLPEDYKLHFAPHSGKIEIKNPRCQPPLPDYLPPHKDSEPFHLINAPDMRILDSSFNERDELTNSNIMTLLIHPEDAAARGLHDGDPVRARNQRGHAHFTLKLSDRVNRGTLVTEGVWWQAYTKDGNTNRLTSMRLTDKDGGSTFYDVSIDIEKA</sequence>
<comment type="caution">
    <text evidence="9">The sequence shown here is derived from an EMBL/GenBank/DDBJ whole genome shotgun (WGS) entry which is preliminary data.</text>
</comment>
<dbReference type="SUPFAM" id="SSF53706">
    <property type="entry name" value="Formate dehydrogenase/DMSO reductase, domains 1-3"/>
    <property type="match status" value="1"/>
</dbReference>
<evidence type="ECO:0000256" key="7">
    <source>
        <dbReference type="ARBA" id="ARBA00023014"/>
    </source>
</evidence>
<dbReference type="STRING" id="500635.MITSMUL_05234"/>
<dbReference type="Gene3D" id="2.40.40.20">
    <property type="match status" value="1"/>
</dbReference>
<dbReference type="Gene3D" id="3.30.2070.10">
    <property type="entry name" value="Formate dehydrogenase/DMSO reductase"/>
    <property type="match status" value="1"/>
</dbReference>
<accession>C9KPS6</accession>
<keyword evidence="3" id="KW-0500">Molybdenum</keyword>
<proteinExistence type="inferred from homology"/>
<dbReference type="InterPro" id="IPR050612">
    <property type="entry name" value="Prok_Mopterin_Oxidored"/>
</dbReference>
<dbReference type="Gene3D" id="2.20.25.90">
    <property type="entry name" value="ADC-like domains"/>
    <property type="match status" value="1"/>
</dbReference>
<feature type="domain" description="4Fe-4S Mo/W bis-MGD-type" evidence="8">
    <location>
        <begin position="73"/>
        <end position="130"/>
    </location>
</feature>
<evidence type="ECO:0000313" key="10">
    <source>
        <dbReference type="Proteomes" id="UP000003671"/>
    </source>
</evidence>
<protein>
    <submittedName>
        <fullName evidence="9">Molybdopterin oxidoreductase</fullName>
    </submittedName>
</protein>
<dbReference type="InterPro" id="IPR006963">
    <property type="entry name" value="Mopterin_OxRdtase_4Fe-4S_dom"/>
</dbReference>
<evidence type="ECO:0000256" key="6">
    <source>
        <dbReference type="ARBA" id="ARBA00023004"/>
    </source>
</evidence>